<keyword evidence="6" id="KW-1185">Reference proteome</keyword>
<dbReference type="PANTHER" id="PTHR45527:SF1">
    <property type="entry name" value="FATTY ACID SYNTHASE"/>
    <property type="match status" value="1"/>
</dbReference>
<dbReference type="InterPro" id="IPR020845">
    <property type="entry name" value="AMP-binding_CS"/>
</dbReference>
<dbReference type="InterPro" id="IPR010071">
    <property type="entry name" value="AA_adenyl_dom"/>
</dbReference>
<evidence type="ECO:0000256" key="1">
    <source>
        <dbReference type="ARBA" id="ARBA00022450"/>
    </source>
</evidence>
<dbReference type="Pfam" id="PF00550">
    <property type="entry name" value="PP-binding"/>
    <property type="match status" value="1"/>
</dbReference>
<feature type="domain" description="Carrier" evidence="4">
    <location>
        <begin position="989"/>
        <end position="1064"/>
    </location>
</feature>
<dbReference type="Pfam" id="PF00501">
    <property type="entry name" value="AMP-binding"/>
    <property type="match status" value="1"/>
</dbReference>
<gene>
    <name evidence="5" type="ORF">GCM10007898_14860</name>
</gene>
<protein>
    <recommendedName>
        <fullName evidence="4">Carrier domain-containing protein</fullName>
    </recommendedName>
</protein>
<feature type="region of interest" description="Disordered" evidence="3">
    <location>
        <begin position="1073"/>
        <end position="1100"/>
    </location>
</feature>
<dbReference type="Gene3D" id="1.10.1200.10">
    <property type="entry name" value="ACP-like"/>
    <property type="match status" value="1"/>
</dbReference>
<evidence type="ECO:0000256" key="3">
    <source>
        <dbReference type="SAM" id="MobiDB-lite"/>
    </source>
</evidence>
<dbReference type="InterPro" id="IPR000873">
    <property type="entry name" value="AMP-dep_synth/lig_dom"/>
</dbReference>
<dbReference type="PROSITE" id="PS50075">
    <property type="entry name" value="CARRIER"/>
    <property type="match status" value="1"/>
</dbReference>
<dbReference type="SMART" id="SM00823">
    <property type="entry name" value="PKS_PP"/>
    <property type="match status" value="1"/>
</dbReference>
<evidence type="ECO:0000313" key="5">
    <source>
        <dbReference type="EMBL" id="GLQ87918.1"/>
    </source>
</evidence>
<dbReference type="PROSITE" id="PS00455">
    <property type="entry name" value="AMP_BINDING"/>
    <property type="match status" value="1"/>
</dbReference>
<dbReference type="NCBIfam" id="TIGR01733">
    <property type="entry name" value="AA-adenyl-dom"/>
    <property type="match status" value="1"/>
</dbReference>
<dbReference type="SUPFAM" id="SSF47336">
    <property type="entry name" value="ACP-like"/>
    <property type="match status" value="1"/>
</dbReference>
<sequence length="1100" mass="120924">MTELSRQALFRALLKKRREPPMLVQDGAGGIYPLTPFQSAIYLAEEFREGPSSYHVPIGLRLEGRIDTGALESALQRVVQRHSILRATFRLEGGQLVQSAAADDAIHWMVRDCGEHDAEWASHEAWVAGFIAQPFVLSHELPIRAARLKVHDTLHVIVLVIHHIVFDGWSRQLLVGEIVRQYERLIAGDHELLPPLPCQYFHYALARARDPGYAAADSTERLPLHGAASQPDVLLPVDMPRRDSLDYPCESVPLTVTGDLTARLRHLSGQVQTTAFVVFLALFNLLLLSRSGRGGTRIACPVNCRERPEELEMIGCFVNTLLFVLPVDLDTTVIDYLHRCRQGILELLPYKQQAPGLAGRDTNPALRRDALAAYRVMFAFQERGADGYQRSGLHVEPFVLHSGRTKCDLTMLLDYDGATLTGAIEYRSDLFHRTTIEGMRSTYQALVQRVLEQPHGSLRDLLAQLNVMPAVPSTDAVRPDSSVNAACLLHGRIAQWAREVPDRIAIESEEGSLSYAQLQRQASQWCRRLRELGIGDEERIGVAIDLGMAAIPAMLGVMQAGAAYVPLDLDLPSARVQAQIQAAGLRRVLCAPDADRARLCGAHALHPSQLQQVEASLAAISKDVDQDSLAYILYTSGSSGVPKGVMVTHRGLNNYLAWSTRHYAMHAAPSLLHTSLLSDMTITTLWGPLMVGQRVHMATRAHGVEGLHAALTGHDPFAVVKLTPSHLRILRQQSQPPNRRWCEVCVVGGEALAAADLQPWLDTGIRFVNEYGPTETVVGSTACDMTGRKIASVAPIGKAIDHTAIHLLDESMQAVRDGATGEIFIAGAGVGRGYAGQPALTAAAFLPDHQAGARIGSRMYRTGDLGMRLADGQLVYQGRRDDQVKIRGYRVELSEVEAALGAHPAVAQVAVLLETQGEFPRLVALVEIKRGCVVSEQALRHFAAQELPSYMLPHSIQCIDALPLLANGKIDRNALRARARPAERGQPEAFGDDIERQLLAIWGEVLGNASMSPTDNFFEAGGDSMSLYVVYRRVAEWIGVEFPAVSLFEYPTIRSCATYLQSLRDRTRQVPERELADAGEQEREQLQRMRQALKGVSDPA</sequence>
<dbReference type="InterPro" id="IPR009081">
    <property type="entry name" value="PP-bd_ACP"/>
</dbReference>
<dbReference type="Gene3D" id="3.40.50.12780">
    <property type="entry name" value="N-terminal domain of ligase-like"/>
    <property type="match status" value="1"/>
</dbReference>
<dbReference type="Gene3D" id="3.30.559.10">
    <property type="entry name" value="Chloramphenicol acetyltransferase-like domain"/>
    <property type="match status" value="1"/>
</dbReference>
<keyword evidence="2" id="KW-0597">Phosphoprotein</keyword>
<dbReference type="Gene3D" id="3.30.559.30">
    <property type="entry name" value="Nonribosomal peptide synthetase, condensation domain"/>
    <property type="match status" value="1"/>
</dbReference>
<dbReference type="SUPFAM" id="SSF56801">
    <property type="entry name" value="Acetyl-CoA synthetase-like"/>
    <property type="match status" value="1"/>
</dbReference>
<dbReference type="InterPro" id="IPR042099">
    <property type="entry name" value="ANL_N_sf"/>
</dbReference>
<name>A0ABQ5X8J3_9GAMM</name>
<accession>A0ABQ5X8J3</accession>
<reference evidence="6" key="1">
    <citation type="journal article" date="2019" name="Int. J. Syst. Evol. Microbiol.">
        <title>The Global Catalogue of Microorganisms (GCM) 10K type strain sequencing project: providing services to taxonomists for standard genome sequencing and annotation.</title>
        <authorList>
            <consortium name="The Broad Institute Genomics Platform"/>
            <consortium name="The Broad Institute Genome Sequencing Center for Infectious Disease"/>
            <person name="Wu L."/>
            <person name="Ma J."/>
        </authorList>
    </citation>
    <scope>NUCLEOTIDE SEQUENCE [LARGE SCALE GENOMIC DNA]</scope>
    <source>
        <strain evidence="6">NBRC 111981</strain>
    </source>
</reference>
<feature type="compositionally biased region" description="Basic and acidic residues" evidence="3">
    <location>
        <begin position="1073"/>
        <end position="1087"/>
    </location>
</feature>
<dbReference type="InterPro" id="IPR036736">
    <property type="entry name" value="ACP-like_sf"/>
</dbReference>
<dbReference type="InterPro" id="IPR020806">
    <property type="entry name" value="PKS_PP-bd"/>
</dbReference>
<dbReference type="InterPro" id="IPR023213">
    <property type="entry name" value="CAT-like_dom_sf"/>
</dbReference>
<evidence type="ECO:0000313" key="6">
    <source>
        <dbReference type="Proteomes" id="UP001156627"/>
    </source>
</evidence>
<dbReference type="Pfam" id="PF13193">
    <property type="entry name" value="AMP-binding_C"/>
    <property type="match status" value="1"/>
</dbReference>
<dbReference type="InterPro" id="IPR001242">
    <property type="entry name" value="Condensation_dom"/>
</dbReference>
<dbReference type="CDD" id="cd05930">
    <property type="entry name" value="A_NRPS"/>
    <property type="match status" value="1"/>
</dbReference>
<dbReference type="InterPro" id="IPR025110">
    <property type="entry name" value="AMP-bd_C"/>
</dbReference>
<dbReference type="Pfam" id="PF00668">
    <property type="entry name" value="Condensation"/>
    <property type="match status" value="1"/>
</dbReference>
<dbReference type="PANTHER" id="PTHR45527">
    <property type="entry name" value="NONRIBOSOMAL PEPTIDE SYNTHETASE"/>
    <property type="match status" value="1"/>
</dbReference>
<dbReference type="SUPFAM" id="SSF52777">
    <property type="entry name" value="CoA-dependent acyltransferases"/>
    <property type="match status" value="2"/>
</dbReference>
<evidence type="ECO:0000259" key="4">
    <source>
        <dbReference type="PROSITE" id="PS50075"/>
    </source>
</evidence>
<evidence type="ECO:0000256" key="2">
    <source>
        <dbReference type="ARBA" id="ARBA00022553"/>
    </source>
</evidence>
<comment type="caution">
    <text evidence="5">The sequence shown here is derived from an EMBL/GenBank/DDBJ whole genome shotgun (WGS) entry which is preliminary data.</text>
</comment>
<dbReference type="InterPro" id="IPR045851">
    <property type="entry name" value="AMP-bd_C_sf"/>
</dbReference>
<keyword evidence="1" id="KW-0596">Phosphopantetheine</keyword>
<dbReference type="EMBL" id="BSOA01000013">
    <property type="protein sequence ID" value="GLQ87918.1"/>
    <property type="molecule type" value="Genomic_DNA"/>
</dbReference>
<dbReference type="Proteomes" id="UP001156627">
    <property type="component" value="Unassembled WGS sequence"/>
</dbReference>
<proteinExistence type="predicted"/>
<organism evidence="5 6">
    <name type="scientific">Dyella flagellata</name>
    <dbReference type="NCBI Taxonomy" id="1867833"/>
    <lineage>
        <taxon>Bacteria</taxon>
        <taxon>Pseudomonadati</taxon>
        <taxon>Pseudomonadota</taxon>
        <taxon>Gammaproteobacteria</taxon>
        <taxon>Lysobacterales</taxon>
        <taxon>Rhodanobacteraceae</taxon>
        <taxon>Dyella</taxon>
    </lineage>
</organism>
<dbReference type="Gene3D" id="3.30.300.30">
    <property type="match status" value="1"/>
</dbReference>